<dbReference type="OrthoDB" id="9793307at2"/>
<feature type="coiled-coil region" evidence="1">
    <location>
        <begin position="430"/>
        <end position="457"/>
    </location>
</feature>
<name>A0A4Q1DDT7_9BACT</name>
<dbReference type="RefSeq" id="WP_129002497.1">
    <property type="nucleotide sequence ID" value="NZ_SDHZ01000001.1"/>
</dbReference>
<protein>
    <recommendedName>
        <fullName evidence="5">Peptidase S74 domain-containing protein</fullName>
    </recommendedName>
</protein>
<gene>
    <name evidence="3" type="ORF">ESB13_08090</name>
</gene>
<keyword evidence="2" id="KW-0732">Signal</keyword>
<evidence type="ECO:0000313" key="3">
    <source>
        <dbReference type="EMBL" id="RXK86749.1"/>
    </source>
</evidence>
<evidence type="ECO:0008006" key="5">
    <source>
        <dbReference type="Google" id="ProtNLM"/>
    </source>
</evidence>
<sequence length="457" mass="49824">MKKMISLLLLYQLMVTIASAQSNSFPDIILTSPDYPKIDFNGRILYRGVGGNNLTWRYDGINDAVLIHSANFNNYVPSLTGAGASGSWNINAASAGVWSGQSFGGVGDSIGYYMLGHSTGNSWAAYTPDKVKRWLGMPAAGETLQSVMERGNTTSRPLYLNGYGTQFLIAGNNNNYVGSDLNIRRSNTSPEVGRGIVIQLDDINPVSASSHMIQGSGEGLQFFNTHAGADWQERMRISTSGNVGIGAVSPAEKLHVVGNTRSEGQIRFYTPYPDAGGNSGIVANPNGWTRIDPNGGRFIMTVFKEDVDAARNILDIERVDTWQKLMELKADGSGFFQGNIGIGTSAPQSKLAVNGDITTKKIKVTQTGWPDYVFESSYQLAPISYVEKFIQENKHLPEVPSAAEVKKDGLDLGDNQAVLLKKIEELTLYIIQQNKEIIQQNKEVAQLKKRVADLEAK</sequence>
<dbReference type="Proteomes" id="UP000290545">
    <property type="component" value="Unassembled WGS sequence"/>
</dbReference>
<dbReference type="AlphaFoldDB" id="A0A4Q1DDT7"/>
<reference evidence="3 4" key="1">
    <citation type="submission" date="2019-01" db="EMBL/GenBank/DDBJ databases">
        <title>Filimonas sp. strain TTM-71.</title>
        <authorList>
            <person name="Chen W.-M."/>
        </authorList>
    </citation>
    <scope>NUCLEOTIDE SEQUENCE [LARGE SCALE GENOMIC DNA]</scope>
    <source>
        <strain evidence="3 4">TTM-71</strain>
    </source>
</reference>
<evidence type="ECO:0000313" key="4">
    <source>
        <dbReference type="Proteomes" id="UP000290545"/>
    </source>
</evidence>
<keyword evidence="4" id="KW-1185">Reference proteome</keyword>
<keyword evidence="1" id="KW-0175">Coiled coil</keyword>
<dbReference type="EMBL" id="SDHZ01000001">
    <property type="protein sequence ID" value="RXK86749.1"/>
    <property type="molecule type" value="Genomic_DNA"/>
</dbReference>
<feature type="chain" id="PRO_5020357340" description="Peptidase S74 domain-containing protein" evidence="2">
    <location>
        <begin position="21"/>
        <end position="457"/>
    </location>
</feature>
<evidence type="ECO:0000256" key="2">
    <source>
        <dbReference type="SAM" id="SignalP"/>
    </source>
</evidence>
<proteinExistence type="predicted"/>
<evidence type="ECO:0000256" key="1">
    <source>
        <dbReference type="SAM" id="Coils"/>
    </source>
</evidence>
<feature type="signal peptide" evidence="2">
    <location>
        <begin position="1"/>
        <end position="20"/>
    </location>
</feature>
<organism evidence="3 4">
    <name type="scientific">Filimonas effusa</name>
    <dbReference type="NCBI Taxonomy" id="2508721"/>
    <lineage>
        <taxon>Bacteria</taxon>
        <taxon>Pseudomonadati</taxon>
        <taxon>Bacteroidota</taxon>
        <taxon>Chitinophagia</taxon>
        <taxon>Chitinophagales</taxon>
        <taxon>Chitinophagaceae</taxon>
        <taxon>Filimonas</taxon>
    </lineage>
</organism>
<comment type="caution">
    <text evidence="3">The sequence shown here is derived from an EMBL/GenBank/DDBJ whole genome shotgun (WGS) entry which is preliminary data.</text>
</comment>
<accession>A0A4Q1DDT7</accession>